<dbReference type="Gene3D" id="1.10.10.10">
    <property type="entry name" value="Winged helix-like DNA-binding domain superfamily/Winged helix DNA-binding domain"/>
    <property type="match status" value="1"/>
</dbReference>
<evidence type="ECO:0000256" key="1">
    <source>
        <dbReference type="ARBA" id="ARBA00005820"/>
    </source>
</evidence>
<evidence type="ECO:0000256" key="2">
    <source>
        <dbReference type="ARBA" id="ARBA00023125"/>
    </source>
</evidence>
<evidence type="ECO:0000256" key="4">
    <source>
        <dbReference type="SAM" id="MobiDB-lite"/>
    </source>
</evidence>
<dbReference type="GO" id="GO:0003677">
    <property type="term" value="F:DNA binding"/>
    <property type="evidence" value="ECO:0007669"/>
    <property type="project" value="UniProtKB-UniRule"/>
</dbReference>
<dbReference type="EMBL" id="LT607413">
    <property type="protein sequence ID" value="SCE84960.1"/>
    <property type="molecule type" value="Genomic_DNA"/>
</dbReference>
<dbReference type="SMART" id="SM01043">
    <property type="entry name" value="BTAD"/>
    <property type="match status" value="1"/>
</dbReference>
<dbReference type="SMART" id="SM00862">
    <property type="entry name" value="Trans_reg_C"/>
    <property type="match status" value="1"/>
</dbReference>
<dbReference type="Pfam" id="PF13481">
    <property type="entry name" value="AAA_25"/>
    <property type="match status" value="1"/>
</dbReference>
<keyword evidence="2 3" id="KW-0238">DNA-binding</keyword>
<dbReference type="InterPro" id="IPR036388">
    <property type="entry name" value="WH-like_DNA-bd_sf"/>
</dbReference>
<evidence type="ECO:0000313" key="6">
    <source>
        <dbReference type="EMBL" id="SCE84960.1"/>
    </source>
</evidence>
<sequence length="949" mass="100054">MVDVRVGVLGPMVATVDGQPVDLGGTRQRAVLAVLLLARQRLVPVERIIDLVWADTKAPALTTLYGYVKQLRRALDPGRNAGPQGELLARQGPGYVLRLAADNVDAELFAGRVALGVRALRQGDPAEALHLLDEALARWRGEPYAEFAGYAFVQPEVTRLTGLRLDAVEERYAALLALGEHAAVVGDLAGHAAEYPFRERGHELYALALYRAGRQREALDALRAARAVFADELGLDPGPALRHLESAVLRQDPELAGPSGTAAVTGPAPTLPERTRNLPFEVNRLLDRPGERAAVDRMLGQHRLVTLTGPGGVGKTTLALQVARSRPDTDGPWLVELAGLGAPELLVETVGAALGLPAVATLEQLATVLGARELLLLLDNCEHLVAPVGTAVATLLARCGGLRVLATSREPLRVAGEAVFEVPVLSGEQAAELFDQRAAAVAPDWAPGPGDREKIRTICAELDRLPLAIELAAAHCQVLSVEQIAGGLDDRFALLADGPTGVPDRHRSLVDAVDWSYHLLDAAQQRVFRWLSVFGGGFDLAAAGAVVGGPALAPVAALVRKSLVMVEPGTDPRRFRLLETLRQYGRSRLDPAELAAAQAAHRDWVLRYAEEAERQVRGPESGVVLAGLAQRQAEIRLAFASALAAGDGRYALRLGGALAMYWYRTGQIVEGTGWLQAASAAAPDAEPGVRARALIGLGGLAYLAGDPAAAGRSMRDAVDAADEAGDTVTGALALAYRALFETVAGVTAVPDAIADAGSAVALARQVGEPAIEAEALSALGMLRRIAGQVDRARVDLAESVQVARRCGHGFVEASSSWLAMKVALDLTDPAGALAAGVSVLDLLERDSDVTSWLVIVHTAAAALAGLGRPEDGAALLAAVERHGSRYGFVPDLMDPVDSPRQVATVREALTGEQWATARQQGWQLSRDEVNALLRVHAPWPGGPGGRTVD</sequence>
<proteinExistence type="inferred from homology"/>
<name>A0A1C4VLZ1_MICEC</name>
<dbReference type="SUPFAM" id="SSF48452">
    <property type="entry name" value="TPR-like"/>
    <property type="match status" value="2"/>
</dbReference>
<dbReference type="RefSeq" id="WP_170107910.1">
    <property type="nucleotide sequence ID" value="NZ_LT607413.1"/>
</dbReference>
<dbReference type="InterPro" id="IPR016032">
    <property type="entry name" value="Sig_transdc_resp-reg_C-effctor"/>
</dbReference>
<dbReference type="InterPro" id="IPR027417">
    <property type="entry name" value="P-loop_NTPase"/>
</dbReference>
<dbReference type="SUPFAM" id="SSF46894">
    <property type="entry name" value="C-terminal effector domain of the bipartite response regulators"/>
    <property type="match status" value="1"/>
</dbReference>
<dbReference type="PANTHER" id="PTHR47691:SF3">
    <property type="entry name" value="HTH-TYPE TRANSCRIPTIONAL REGULATOR RV0890C-RELATED"/>
    <property type="match status" value="1"/>
</dbReference>
<dbReference type="GO" id="GO:0006355">
    <property type="term" value="P:regulation of DNA-templated transcription"/>
    <property type="evidence" value="ECO:0007669"/>
    <property type="project" value="InterPro"/>
</dbReference>
<evidence type="ECO:0000313" key="7">
    <source>
        <dbReference type="Proteomes" id="UP000198253"/>
    </source>
</evidence>
<feature type="domain" description="OmpR/PhoB-type" evidence="5">
    <location>
        <begin position="1"/>
        <end position="99"/>
    </location>
</feature>
<comment type="similarity">
    <text evidence="1">Belongs to the AfsR/DnrI/RedD regulatory family.</text>
</comment>
<feature type="region of interest" description="Disordered" evidence="4">
    <location>
        <begin position="255"/>
        <end position="274"/>
    </location>
</feature>
<feature type="DNA-binding region" description="OmpR/PhoB-type" evidence="3">
    <location>
        <begin position="1"/>
        <end position="99"/>
    </location>
</feature>
<dbReference type="Pfam" id="PF03704">
    <property type="entry name" value="BTAD"/>
    <property type="match status" value="1"/>
</dbReference>
<dbReference type="InParanoid" id="A0A1C4VLZ1"/>
<gene>
    <name evidence="6" type="ORF">GA0070618_1376</name>
</gene>
<evidence type="ECO:0000259" key="5">
    <source>
        <dbReference type="PROSITE" id="PS51755"/>
    </source>
</evidence>
<reference evidence="7" key="1">
    <citation type="submission" date="2016-06" db="EMBL/GenBank/DDBJ databases">
        <authorList>
            <person name="Varghese N."/>
            <person name="Submissions Spin"/>
        </authorList>
    </citation>
    <scope>NUCLEOTIDE SEQUENCE [LARGE SCALE GENOMIC DNA]</scope>
    <source>
        <strain evidence="7">DSM 43816</strain>
    </source>
</reference>
<dbReference type="InterPro" id="IPR011990">
    <property type="entry name" value="TPR-like_helical_dom_sf"/>
</dbReference>
<dbReference type="GO" id="GO:0000160">
    <property type="term" value="P:phosphorelay signal transduction system"/>
    <property type="evidence" value="ECO:0007669"/>
    <property type="project" value="InterPro"/>
</dbReference>
<dbReference type="InterPro" id="IPR005158">
    <property type="entry name" value="BTAD"/>
</dbReference>
<dbReference type="PANTHER" id="PTHR47691">
    <property type="entry name" value="REGULATOR-RELATED"/>
    <property type="match status" value="1"/>
</dbReference>
<dbReference type="SUPFAM" id="SSF52540">
    <property type="entry name" value="P-loop containing nucleoside triphosphate hydrolases"/>
    <property type="match status" value="1"/>
</dbReference>
<dbReference type="InterPro" id="IPR001867">
    <property type="entry name" value="OmpR/PhoB-type_DNA-bd"/>
</dbReference>
<dbReference type="CDD" id="cd15831">
    <property type="entry name" value="BTAD"/>
    <property type="match status" value="1"/>
</dbReference>
<dbReference type="Proteomes" id="UP000198253">
    <property type="component" value="Chromosome I"/>
</dbReference>
<keyword evidence="7" id="KW-1185">Reference proteome</keyword>
<protein>
    <submittedName>
        <fullName evidence="6">Predicted ATPase</fullName>
    </submittedName>
</protein>
<organism evidence="6 7">
    <name type="scientific">Micromonospora echinospora</name>
    <name type="common">Micromonospora purpurea</name>
    <dbReference type="NCBI Taxonomy" id="1877"/>
    <lineage>
        <taxon>Bacteria</taxon>
        <taxon>Bacillati</taxon>
        <taxon>Actinomycetota</taxon>
        <taxon>Actinomycetes</taxon>
        <taxon>Micromonosporales</taxon>
        <taxon>Micromonosporaceae</taxon>
        <taxon>Micromonospora</taxon>
    </lineage>
</organism>
<evidence type="ECO:0000256" key="3">
    <source>
        <dbReference type="PROSITE-ProRule" id="PRU01091"/>
    </source>
</evidence>
<dbReference type="PROSITE" id="PS51755">
    <property type="entry name" value="OMPR_PHOB"/>
    <property type="match status" value="1"/>
</dbReference>
<dbReference type="Gene3D" id="3.40.50.300">
    <property type="entry name" value="P-loop containing nucleotide triphosphate hydrolases"/>
    <property type="match status" value="1"/>
</dbReference>
<dbReference type="Gene3D" id="1.25.40.10">
    <property type="entry name" value="Tetratricopeptide repeat domain"/>
    <property type="match status" value="2"/>
</dbReference>
<dbReference type="Pfam" id="PF00486">
    <property type="entry name" value="Trans_reg_C"/>
    <property type="match status" value="1"/>
</dbReference>
<dbReference type="AlphaFoldDB" id="A0A1C4VLZ1"/>
<dbReference type="PRINTS" id="PR00364">
    <property type="entry name" value="DISEASERSIST"/>
</dbReference>
<accession>A0A1C4VLZ1</accession>